<dbReference type="Pfam" id="PF13585">
    <property type="entry name" value="CHU_C"/>
    <property type="match status" value="1"/>
</dbReference>
<dbReference type="SUPFAM" id="SSF49299">
    <property type="entry name" value="PKD domain"/>
    <property type="match status" value="1"/>
</dbReference>
<sequence>MKIRFIFLSTLFLFSKAFAGSGETYTDWLMSQLKKTLNNRQLTFDFSFFSPTISSLSTITYPTPIKRSYEKDMTNNPPTVNAGPNITLLLGGSAKTKAIATSSSPASYTWSPSSYLNNSHVLNTTVTPAQTTTYTLTVGDNQGNLASSQMTVTVYNSPPSIPNTFTPNGDHINDVWTIAYLNTLPNCTVEVHNRDGQTVFTSTGYSVPWDGGGLPVGTYYYVINLNNGQPTLSGSITIIR</sequence>
<keyword evidence="1" id="KW-0732">Signal</keyword>
<dbReference type="RefSeq" id="WP_008503873.1">
    <property type="nucleotide sequence ID" value="NZ_CM001403.1"/>
</dbReference>
<name>H1YDZ2_9SPHI</name>
<evidence type="ECO:0000256" key="1">
    <source>
        <dbReference type="SAM" id="SignalP"/>
    </source>
</evidence>
<organism evidence="2 3">
    <name type="scientific">Mucilaginibacter paludis DSM 18603</name>
    <dbReference type="NCBI Taxonomy" id="714943"/>
    <lineage>
        <taxon>Bacteria</taxon>
        <taxon>Pseudomonadati</taxon>
        <taxon>Bacteroidota</taxon>
        <taxon>Sphingobacteriia</taxon>
        <taxon>Sphingobacteriales</taxon>
        <taxon>Sphingobacteriaceae</taxon>
        <taxon>Mucilaginibacter</taxon>
    </lineage>
</organism>
<feature type="chain" id="PRO_5003558491" evidence="1">
    <location>
        <begin position="20"/>
        <end position="240"/>
    </location>
</feature>
<dbReference type="NCBIfam" id="TIGR04131">
    <property type="entry name" value="Bac_Flav_CTERM"/>
    <property type="match status" value="1"/>
</dbReference>
<dbReference type="Proteomes" id="UP000002774">
    <property type="component" value="Chromosome"/>
</dbReference>
<dbReference type="InterPro" id="IPR026341">
    <property type="entry name" value="T9SS_type_B"/>
</dbReference>
<accession>H1YDZ2</accession>
<dbReference type="OrthoDB" id="9765926at2"/>
<dbReference type="STRING" id="714943.Mucpa_0131"/>
<dbReference type="eggNOG" id="COG3291">
    <property type="taxonomic scope" value="Bacteria"/>
</dbReference>
<evidence type="ECO:0000313" key="2">
    <source>
        <dbReference type="EMBL" id="EHQ24332.1"/>
    </source>
</evidence>
<gene>
    <name evidence="2" type="ORF">Mucpa_0131</name>
</gene>
<dbReference type="HOGENOM" id="CLU_1155396_0_0_10"/>
<dbReference type="InterPro" id="IPR035986">
    <property type="entry name" value="PKD_dom_sf"/>
</dbReference>
<evidence type="ECO:0000313" key="3">
    <source>
        <dbReference type="Proteomes" id="UP000002774"/>
    </source>
</evidence>
<reference evidence="2" key="1">
    <citation type="submission" date="2011-09" db="EMBL/GenBank/DDBJ databases">
        <title>The permanent draft genome of Mucilaginibacter paludis DSM 18603.</title>
        <authorList>
            <consortium name="US DOE Joint Genome Institute (JGI-PGF)"/>
            <person name="Lucas S."/>
            <person name="Han J."/>
            <person name="Lapidus A."/>
            <person name="Bruce D."/>
            <person name="Goodwin L."/>
            <person name="Pitluck S."/>
            <person name="Peters L."/>
            <person name="Kyrpides N."/>
            <person name="Mavromatis K."/>
            <person name="Ivanova N."/>
            <person name="Mikhailova N."/>
            <person name="Held B."/>
            <person name="Detter J.C."/>
            <person name="Tapia R."/>
            <person name="Han C."/>
            <person name="Land M."/>
            <person name="Hauser L."/>
            <person name="Markowitz V."/>
            <person name="Cheng J.-F."/>
            <person name="Hugenholtz P."/>
            <person name="Woyke T."/>
            <person name="Wu D."/>
            <person name="Tindall B."/>
            <person name="Brambilla E."/>
            <person name="Klenk H.-P."/>
            <person name="Eisen J.A."/>
        </authorList>
    </citation>
    <scope>NUCLEOTIDE SEQUENCE [LARGE SCALE GENOMIC DNA]</scope>
    <source>
        <strain evidence="2">DSM 18603</strain>
    </source>
</reference>
<keyword evidence="3" id="KW-1185">Reference proteome</keyword>
<proteinExistence type="predicted"/>
<feature type="signal peptide" evidence="1">
    <location>
        <begin position="1"/>
        <end position="19"/>
    </location>
</feature>
<dbReference type="Gene3D" id="2.60.40.10">
    <property type="entry name" value="Immunoglobulins"/>
    <property type="match status" value="1"/>
</dbReference>
<dbReference type="AlphaFoldDB" id="H1YDZ2"/>
<protein>
    <submittedName>
        <fullName evidence="2">PKD domain-containing protein</fullName>
    </submittedName>
</protein>
<dbReference type="InterPro" id="IPR013783">
    <property type="entry name" value="Ig-like_fold"/>
</dbReference>
<dbReference type="EMBL" id="CM001403">
    <property type="protein sequence ID" value="EHQ24332.1"/>
    <property type="molecule type" value="Genomic_DNA"/>
</dbReference>